<sequence>MIPYLESCVRFDRTRRLYGSEYTHGDIPLFDTALKGLESGYRFCFRSLPVDLAQYHVLCKTYDFLRVDVLGGQTIDRIFVDLRACKTDYALDHKRYRAINGDKALSRDAAFRLVFLILKANFKDEGRDSAKVYNAVLFVVSHPGTFKPRIRAVLYGFE</sequence>
<proteinExistence type="predicted"/>
<reference evidence="1" key="1">
    <citation type="submission" date="2019-04" db="EMBL/GenBank/DDBJ databases">
        <title>Friends and foes A comparative genomics studyof 23 Aspergillus species from section Flavi.</title>
        <authorList>
            <consortium name="DOE Joint Genome Institute"/>
            <person name="Kjaerbolling I."/>
            <person name="Vesth T."/>
            <person name="Frisvad J.C."/>
            <person name="Nybo J.L."/>
            <person name="Theobald S."/>
            <person name="Kildgaard S."/>
            <person name="Isbrandt T."/>
            <person name="Kuo A."/>
            <person name="Sato A."/>
            <person name="Lyhne E.K."/>
            <person name="Kogle M.E."/>
            <person name="Wiebenga A."/>
            <person name="Kun R.S."/>
            <person name="Lubbers R.J."/>
            <person name="Makela M.R."/>
            <person name="Barry K."/>
            <person name="Chovatia M."/>
            <person name="Clum A."/>
            <person name="Daum C."/>
            <person name="Haridas S."/>
            <person name="He G."/>
            <person name="LaButti K."/>
            <person name="Lipzen A."/>
            <person name="Mondo S."/>
            <person name="Riley R."/>
            <person name="Salamov A."/>
            <person name="Simmons B.A."/>
            <person name="Magnuson J.K."/>
            <person name="Henrissat B."/>
            <person name="Mortensen U.H."/>
            <person name="Larsen T.O."/>
            <person name="Devries R.P."/>
            <person name="Grigoriev I.V."/>
            <person name="Machida M."/>
            <person name="Baker S.E."/>
            <person name="Andersen M.R."/>
        </authorList>
    </citation>
    <scope>NUCLEOTIDE SEQUENCE [LARGE SCALE GENOMIC DNA]</scope>
    <source>
        <strain evidence="1">IBT 14317</strain>
    </source>
</reference>
<dbReference type="Proteomes" id="UP000326877">
    <property type="component" value="Unassembled WGS sequence"/>
</dbReference>
<dbReference type="OrthoDB" id="5393654at2759"/>
<evidence type="ECO:0000313" key="1">
    <source>
        <dbReference type="EMBL" id="KAE8384247.1"/>
    </source>
</evidence>
<dbReference type="AlphaFoldDB" id="A0A5N7BRU4"/>
<gene>
    <name evidence="1" type="ORF">BDV23DRAFT_177209</name>
</gene>
<protein>
    <submittedName>
        <fullName evidence="1">Uncharacterized protein</fullName>
    </submittedName>
</protein>
<organism evidence="1">
    <name type="scientific">Petromyces alliaceus</name>
    <name type="common">Aspergillus alliaceus</name>
    <dbReference type="NCBI Taxonomy" id="209559"/>
    <lineage>
        <taxon>Eukaryota</taxon>
        <taxon>Fungi</taxon>
        <taxon>Dikarya</taxon>
        <taxon>Ascomycota</taxon>
        <taxon>Pezizomycotina</taxon>
        <taxon>Eurotiomycetes</taxon>
        <taxon>Eurotiomycetidae</taxon>
        <taxon>Eurotiales</taxon>
        <taxon>Aspergillaceae</taxon>
        <taxon>Aspergillus</taxon>
        <taxon>Aspergillus subgen. Circumdati</taxon>
    </lineage>
</organism>
<dbReference type="EMBL" id="ML735388">
    <property type="protein sequence ID" value="KAE8384247.1"/>
    <property type="molecule type" value="Genomic_DNA"/>
</dbReference>
<accession>A0A5N7BRU4</accession>
<name>A0A5N7BRU4_PETAA</name>